<keyword evidence="2 6" id="KW-0732">Signal</keyword>
<dbReference type="Proteomes" id="UP001445076">
    <property type="component" value="Unassembled WGS sequence"/>
</dbReference>
<keyword evidence="5" id="KW-0812">Transmembrane</keyword>
<feature type="signal peptide" evidence="6">
    <location>
        <begin position="1"/>
        <end position="23"/>
    </location>
</feature>
<feature type="chain" id="PRO_5043486154" description="Carboxylesterase type B domain-containing protein" evidence="6">
    <location>
        <begin position="24"/>
        <end position="755"/>
    </location>
</feature>
<dbReference type="PANTHER" id="PTHR43903">
    <property type="entry name" value="NEUROLIGIN"/>
    <property type="match status" value="1"/>
</dbReference>
<dbReference type="PROSITE" id="PS00941">
    <property type="entry name" value="CARBOXYLESTERASE_B_2"/>
    <property type="match status" value="1"/>
</dbReference>
<evidence type="ECO:0000256" key="4">
    <source>
        <dbReference type="SAM" id="MobiDB-lite"/>
    </source>
</evidence>
<gene>
    <name evidence="8" type="ORF">OTU49_008882</name>
</gene>
<evidence type="ECO:0000256" key="5">
    <source>
        <dbReference type="SAM" id="Phobius"/>
    </source>
</evidence>
<dbReference type="InterPro" id="IPR029058">
    <property type="entry name" value="AB_hydrolase_fold"/>
</dbReference>
<evidence type="ECO:0000313" key="9">
    <source>
        <dbReference type="Proteomes" id="UP001445076"/>
    </source>
</evidence>
<organism evidence="8 9">
    <name type="scientific">Cherax quadricarinatus</name>
    <name type="common">Australian red claw crayfish</name>
    <dbReference type="NCBI Taxonomy" id="27406"/>
    <lineage>
        <taxon>Eukaryota</taxon>
        <taxon>Metazoa</taxon>
        <taxon>Ecdysozoa</taxon>
        <taxon>Arthropoda</taxon>
        <taxon>Crustacea</taxon>
        <taxon>Multicrustacea</taxon>
        <taxon>Malacostraca</taxon>
        <taxon>Eumalacostraca</taxon>
        <taxon>Eucarida</taxon>
        <taxon>Decapoda</taxon>
        <taxon>Pleocyemata</taxon>
        <taxon>Astacidea</taxon>
        <taxon>Parastacoidea</taxon>
        <taxon>Parastacidae</taxon>
        <taxon>Cherax</taxon>
    </lineage>
</organism>
<dbReference type="Pfam" id="PF00135">
    <property type="entry name" value="COesterase"/>
    <property type="match status" value="1"/>
</dbReference>
<protein>
    <recommendedName>
        <fullName evidence="7">Carboxylesterase type B domain-containing protein</fullName>
    </recommendedName>
</protein>
<sequence>MIPRAWAWLVVLAAAWQAPQAAAAAKTRLVTTKYGQVQGLIRHLGHLLGDVEVFMGVPYASPPVEEGRFTPTNTPTPWDGVLDATTPPPVCPQLLPDPDEAHMPRARAEFIRQIIPALTNQSEDCLTLNIYTPIMVIPGSEVYPVLVFLHGESFSWGAGSLYDGSVLAAYGRVLVLTLNYRLGPLGFLNTYGGGAGGVVSNFALLDQIAALNWVGENIKQFNGDPSRVTLFGRDTGAACISYLMESPIVPPGLFHRVVMVSGWSGCPWSRVRAPLSVTLRLALAAGCPVPDDPAAAHPRTVSCLRAAPLDALMAAARQVESPAFLPAWGPSEDGVVVAAARRGASLTRQHIQVIIGFTPWEAWSWLGESLVTKGVDDITFERVARTWVRNTRHHHLREVLAAALQEYTDWTAIRQSAEVRRNLLFHLLGDAGVVAPLHQAADALAQHTKVFMFLCDLANRVPGQVQAPGWELGLIWGTGLSDVTSSPGAPSPPIRPPALTQLSEDVITLFTNFAKSGDPNLPRESPSPGFAAVAWPRYLPDTRQYLRVGVPPTVGSQYRAHQLALWTWLVPELEAAGKTYPPDPNSWEVSIDPNLFYGVVKPPDPFYFLQSNTTTTAAPDTTTTSTQPATPSSKPTSPRVTTTLALSPTIASSGPKMTMPDTSEYVKYSTALLVTVGLGVSLLLLNGLIFLLLFWRRPVNHPACQGHHHHTQEGSSMPRVGSVMSLGGLGGSYGGPPDCIKASYEKLHLTADELQ</sequence>
<evidence type="ECO:0000256" key="2">
    <source>
        <dbReference type="ARBA" id="ARBA00022729"/>
    </source>
</evidence>
<keyword evidence="3" id="KW-0325">Glycoprotein</keyword>
<name>A0AAW0WBI1_CHEQU</name>
<feature type="compositionally biased region" description="Low complexity" evidence="4">
    <location>
        <begin position="617"/>
        <end position="638"/>
    </location>
</feature>
<evidence type="ECO:0000313" key="8">
    <source>
        <dbReference type="EMBL" id="KAK8728936.1"/>
    </source>
</evidence>
<feature type="domain" description="Carboxylesterase type B" evidence="7">
    <location>
        <begin position="28"/>
        <end position="566"/>
    </location>
</feature>
<dbReference type="InterPro" id="IPR051093">
    <property type="entry name" value="Neuroligin/BSAL"/>
</dbReference>
<keyword evidence="5" id="KW-0472">Membrane</keyword>
<feature type="transmembrane region" description="Helical" evidence="5">
    <location>
        <begin position="671"/>
        <end position="695"/>
    </location>
</feature>
<comment type="caution">
    <text evidence="8">The sequence shown here is derived from an EMBL/GenBank/DDBJ whole genome shotgun (WGS) entry which is preliminary data.</text>
</comment>
<accession>A0AAW0WBI1</accession>
<comment type="similarity">
    <text evidence="1">Belongs to the type-B carboxylesterase/lipase family.</text>
</comment>
<keyword evidence="5" id="KW-1133">Transmembrane helix</keyword>
<keyword evidence="9" id="KW-1185">Reference proteome</keyword>
<evidence type="ECO:0000256" key="1">
    <source>
        <dbReference type="ARBA" id="ARBA00005964"/>
    </source>
</evidence>
<dbReference type="AlphaFoldDB" id="A0AAW0WBI1"/>
<dbReference type="InterPro" id="IPR002018">
    <property type="entry name" value="CarbesteraseB"/>
</dbReference>
<proteinExistence type="inferred from homology"/>
<dbReference type="Gene3D" id="3.40.50.1820">
    <property type="entry name" value="alpha/beta hydrolase"/>
    <property type="match status" value="1"/>
</dbReference>
<dbReference type="SUPFAM" id="SSF53474">
    <property type="entry name" value="alpha/beta-Hydrolases"/>
    <property type="match status" value="1"/>
</dbReference>
<feature type="region of interest" description="Disordered" evidence="4">
    <location>
        <begin position="617"/>
        <end position="642"/>
    </location>
</feature>
<feature type="non-terminal residue" evidence="8">
    <location>
        <position position="755"/>
    </location>
</feature>
<dbReference type="EMBL" id="JARKIK010000069">
    <property type="protein sequence ID" value="KAK8728936.1"/>
    <property type="molecule type" value="Genomic_DNA"/>
</dbReference>
<dbReference type="InterPro" id="IPR019819">
    <property type="entry name" value="Carboxylesterase_B_CS"/>
</dbReference>
<evidence type="ECO:0000259" key="7">
    <source>
        <dbReference type="Pfam" id="PF00135"/>
    </source>
</evidence>
<evidence type="ECO:0000256" key="3">
    <source>
        <dbReference type="ARBA" id="ARBA00023180"/>
    </source>
</evidence>
<reference evidence="8 9" key="1">
    <citation type="journal article" date="2024" name="BMC Genomics">
        <title>Genome assembly of redclaw crayfish (Cherax quadricarinatus) provides insights into its immune adaptation and hypoxia tolerance.</title>
        <authorList>
            <person name="Liu Z."/>
            <person name="Zheng J."/>
            <person name="Li H."/>
            <person name="Fang K."/>
            <person name="Wang S."/>
            <person name="He J."/>
            <person name="Zhou D."/>
            <person name="Weng S."/>
            <person name="Chi M."/>
            <person name="Gu Z."/>
            <person name="He J."/>
            <person name="Li F."/>
            <person name="Wang M."/>
        </authorList>
    </citation>
    <scope>NUCLEOTIDE SEQUENCE [LARGE SCALE GENOMIC DNA]</scope>
    <source>
        <strain evidence="8">ZL_2023a</strain>
    </source>
</reference>
<evidence type="ECO:0000256" key="6">
    <source>
        <dbReference type="SAM" id="SignalP"/>
    </source>
</evidence>